<name>A0ACC3MB98_9PEZI</name>
<comment type="caution">
    <text evidence="1">The sequence shown here is derived from an EMBL/GenBank/DDBJ whole genome shotgun (WGS) entry which is preliminary data.</text>
</comment>
<sequence length="217" mass="23288">MAGPQIQEAYEPLENRELLDRIQMMRIPTVNQNHIAFETGIPGITSGKELVDWYLGFFGALSTLGTLGAGFTLSVVVQGSNAPSPAGFSPAIVNTWAAVSSVLFVLTVLVCQGCVQLFKFERGSIVEGIDNDDHVIKHTLSGLSLLLQVQVLGAFLFLELVLTAHSPVVGGIGIAITSLLALIALCLWALQATGRRPVTHHVATRNASSSRLRERQM</sequence>
<gene>
    <name evidence="1" type="ORF">LTR37_020407</name>
</gene>
<proteinExistence type="predicted"/>
<evidence type="ECO:0000313" key="2">
    <source>
        <dbReference type="Proteomes" id="UP001281147"/>
    </source>
</evidence>
<keyword evidence="2" id="KW-1185">Reference proteome</keyword>
<dbReference type="Proteomes" id="UP001281147">
    <property type="component" value="Unassembled WGS sequence"/>
</dbReference>
<evidence type="ECO:0000313" key="1">
    <source>
        <dbReference type="EMBL" id="KAK3683264.1"/>
    </source>
</evidence>
<protein>
    <submittedName>
        <fullName evidence="1">Uncharacterized protein</fullName>
    </submittedName>
</protein>
<dbReference type="EMBL" id="JAUTXU010000354">
    <property type="protein sequence ID" value="KAK3683264.1"/>
    <property type="molecule type" value="Genomic_DNA"/>
</dbReference>
<accession>A0ACC3MB98</accession>
<reference evidence="1" key="1">
    <citation type="submission" date="2023-07" db="EMBL/GenBank/DDBJ databases">
        <title>Black Yeasts Isolated from many extreme environments.</title>
        <authorList>
            <person name="Coleine C."/>
            <person name="Stajich J.E."/>
            <person name="Selbmann L."/>
        </authorList>
    </citation>
    <scope>NUCLEOTIDE SEQUENCE</scope>
    <source>
        <strain evidence="1">CCFEE 5714</strain>
    </source>
</reference>
<organism evidence="1 2">
    <name type="scientific">Vermiconidia calcicola</name>
    <dbReference type="NCBI Taxonomy" id="1690605"/>
    <lineage>
        <taxon>Eukaryota</taxon>
        <taxon>Fungi</taxon>
        <taxon>Dikarya</taxon>
        <taxon>Ascomycota</taxon>
        <taxon>Pezizomycotina</taxon>
        <taxon>Dothideomycetes</taxon>
        <taxon>Dothideomycetidae</taxon>
        <taxon>Mycosphaerellales</taxon>
        <taxon>Extremaceae</taxon>
        <taxon>Vermiconidia</taxon>
    </lineage>
</organism>